<name>A0A0S4M335_9BURK</name>
<dbReference type="OrthoDB" id="9902529at2"/>
<dbReference type="RefSeq" id="WP_092343300.1">
    <property type="nucleotide sequence ID" value="NZ_FLSL01000009.1"/>
</dbReference>
<reference evidence="2" key="1">
    <citation type="submission" date="2015-11" db="EMBL/GenBank/DDBJ databases">
        <authorList>
            <person name="Seth-Smith H.M.B."/>
        </authorList>
    </citation>
    <scope>NUCLEOTIDE SEQUENCE [LARGE SCALE GENOMIC DNA]</scope>
    <source>
        <strain evidence="2">2013Ark11</strain>
    </source>
</reference>
<dbReference type="EMBL" id="LN906597">
    <property type="protein sequence ID" value="CUT18094.1"/>
    <property type="molecule type" value="Genomic_DNA"/>
</dbReference>
<dbReference type="Proteomes" id="UP000198651">
    <property type="component" value="Chromosome I"/>
</dbReference>
<evidence type="ECO:0000313" key="1">
    <source>
        <dbReference type="EMBL" id="CUT18094.1"/>
    </source>
</evidence>
<sequence length="83" mass="9472">MSINLVYNSPRFSIVEYPKHEAYEILNKDVGLIGFITGSVAVRFRKELEEAFDSQHALENSEELLENLLLSFDVFMSLPAVVH</sequence>
<protein>
    <submittedName>
        <fullName evidence="1">Uncharacterized protein</fullName>
    </submittedName>
</protein>
<dbReference type="InterPro" id="IPR021951">
    <property type="entry name" value="DUF3567"/>
</dbReference>
<keyword evidence="2" id="KW-1185">Reference proteome</keyword>
<gene>
    <name evidence="1" type="ORF">Ark11_1289</name>
</gene>
<dbReference type="Pfam" id="PF12091">
    <property type="entry name" value="DUF3567"/>
    <property type="match status" value="1"/>
</dbReference>
<accession>A0A0S4M335</accession>
<organism evidence="1 2">
    <name type="scientific">Candidatus Ichthyocystis hellenicum</name>
    <dbReference type="NCBI Taxonomy" id="1561003"/>
    <lineage>
        <taxon>Bacteria</taxon>
        <taxon>Pseudomonadati</taxon>
        <taxon>Pseudomonadota</taxon>
        <taxon>Betaproteobacteria</taxon>
        <taxon>Burkholderiales</taxon>
        <taxon>Candidatus Ichthyocystis</taxon>
    </lineage>
</organism>
<dbReference type="AlphaFoldDB" id="A0A0S4M335"/>
<dbReference type="STRING" id="1561003.Ark11_1289"/>
<proteinExistence type="predicted"/>
<evidence type="ECO:0000313" key="2">
    <source>
        <dbReference type="Proteomes" id="UP000198651"/>
    </source>
</evidence>